<dbReference type="VEuPathDB" id="ToxoDB:TGP89_419190"/>
<keyword evidence="1" id="KW-0067">ATP-binding</keyword>
<proteinExistence type="predicted"/>
<sequence length="26" mass="2811">MLVLLPPWVTAASLEETRGAGRRASE</sequence>
<dbReference type="GO" id="GO:0004386">
    <property type="term" value="F:helicase activity"/>
    <property type="evidence" value="ECO:0007669"/>
    <property type="project" value="UniProtKB-KW"/>
</dbReference>
<keyword evidence="1" id="KW-0347">Helicase</keyword>
<gene>
    <name evidence="1" type="ORF">TGP89_419190</name>
</gene>
<dbReference type="EMBL" id="AEYI02000804">
    <property type="protein sequence ID" value="KFG45068.1"/>
    <property type="molecule type" value="Genomic_DNA"/>
</dbReference>
<evidence type="ECO:0000313" key="1">
    <source>
        <dbReference type="EMBL" id="KFG45068.1"/>
    </source>
</evidence>
<name>A0A086KL00_TOXGO</name>
<dbReference type="Proteomes" id="UP000028828">
    <property type="component" value="Unassembled WGS sequence"/>
</dbReference>
<evidence type="ECO:0000313" key="2">
    <source>
        <dbReference type="Proteomes" id="UP000028828"/>
    </source>
</evidence>
<keyword evidence="1" id="KW-0378">Hydrolase</keyword>
<reference evidence="1 2" key="1">
    <citation type="submission" date="2014-03" db="EMBL/GenBank/DDBJ databases">
        <authorList>
            <person name="Sibley D."/>
            <person name="Venepally P."/>
            <person name="Karamycheva S."/>
            <person name="Hadjithomas M."/>
            <person name="Khan A."/>
            <person name="Brunk B."/>
            <person name="Roos D."/>
            <person name="Caler E."/>
            <person name="Lorenzi H."/>
        </authorList>
    </citation>
    <scope>NUCLEOTIDE SEQUENCE [LARGE SCALE GENOMIC DNA]</scope>
    <source>
        <strain evidence="2">p89</strain>
    </source>
</reference>
<dbReference type="AlphaFoldDB" id="A0A086KL00"/>
<keyword evidence="1" id="KW-0547">Nucleotide-binding</keyword>
<protein>
    <submittedName>
        <fullName evidence="1">DEAD/DEAH box helicase domain protein</fullName>
    </submittedName>
</protein>
<organism evidence="1 2">
    <name type="scientific">Toxoplasma gondii p89</name>
    <dbReference type="NCBI Taxonomy" id="943119"/>
    <lineage>
        <taxon>Eukaryota</taxon>
        <taxon>Sar</taxon>
        <taxon>Alveolata</taxon>
        <taxon>Apicomplexa</taxon>
        <taxon>Conoidasida</taxon>
        <taxon>Coccidia</taxon>
        <taxon>Eucoccidiorida</taxon>
        <taxon>Eimeriorina</taxon>
        <taxon>Sarcocystidae</taxon>
        <taxon>Toxoplasma</taxon>
    </lineage>
</organism>
<accession>A0A086KL00</accession>
<feature type="non-terminal residue" evidence="1">
    <location>
        <position position="26"/>
    </location>
</feature>
<comment type="caution">
    <text evidence="1">The sequence shown here is derived from an EMBL/GenBank/DDBJ whole genome shotgun (WGS) entry which is preliminary data.</text>
</comment>